<evidence type="ECO:0000313" key="8">
    <source>
        <dbReference type="EMBL" id="KAF7556148.1"/>
    </source>
</evidence>
<name>A0A9P5LLW5_9HYPO</name>
<evidence type="ECO:0000313" key="9">
    <source>
        <dbReference type="Proteomes" id="UP000722485"/>
    </source>
</evidence>
<sequence>MAADGGRLRTAQAAQACAICKTRKKKCSKSLPSCEYCTRKELDCVYALDLSPQNHAAPTPDNSHTAPNWGTRPPVNAISSQLTPETTSQVYLEVHGIIRATGQFVDDISARYFQGFHRHLPIVSRTRFYNNITLGAAPAADVSVLLLVICLITYAPALGYQSRHEAARPVKQHSLYLTARSLFAQVQVSCTPSVPLIQAAILLAVYEYTHGRPDDALTTITGSARMAYAARIHTGDRLQTQMTRIAGHNADIDFLLQAEEAANTWWGIVVYERIFLSEATVFDQPMVTVFPGGDARLPIEPQVLDQLDLLDLESLPNIPVSCLTSPKVGGFSRTTQATCLLDLVLKSFNTPAIDSRLLQLDRLNTNIQALLSLVMPQCQDQSGGFCTALHIAIRALFQLHWHILDQPSQAVIALFNPLEEWQKRSQEALDTVTKIVFDTAESLVAASPVNTVIIDSMPPTYPYIARAALRHIHSDTRKENVACLKSAEEVIQTSLDKYFKRWSVGDK</sequence>
<dbReference type="CDD" id="cd12148">
    <property type="entry name" value="fungal_TF_MHR"/>
    <property type="match status" value="1"/>
</dbReference>
<dbReference type="GO" id="GO:0000981">
    <property type="term" value="F:DNA-binding transcription factor activity, RNA polymerase II-specific"/>
    <property type="evidence" value="ECO:0007669"/>
    <property type="project" value="InterPro"/>
</dbReference>
<feature type="domain" description="Zn(2)-C6 fungal-type" evidence="7">
    <location>
        <begin position="16"/>
        <end position="46"/>
    </location>
</feature>
<dbReference type="EMBL" id="JAANBB010000014">
    <property type="protein sequence ID" value="KAF7556148.1"/>
    <property type="molecule type" value="Genomic_DNA"/>
</dbReference>
<organism evidence="8 9">
    <name type="scientific">Cylindrodendrum hubeiense</name>
    <dbReference type="NCBI Taxonomy" id="595255"/>
    <lineage>
        <taxon>Eukaryota</taxon>
        <taxon>Fungi</taxon>
        <taxon>Dikarya</taxon>
        <taxon>Ascomycota</taxon>
        <taxon>Pezizomycotina</taxon>
        <taxon>Sordariomycetes</taxon>
        <taxon>Hypocreomycetidae</taxon>
        <taxon>Hypocreales</taxon>
        <taxon>Nectriaceae</taxon>
        <taxon>Cylindrodendrum</taxon>
    </lineage>
</organism>
<dbReference type="AlphaFoldDB" id="A0A9P5LLW5"/>
<feature type="compositionally biased region" description="Polar residues" evidence="6">
    <location>
        <begin position="55"/>
        <end position="68"/>
    </location>
</feature>
<dbReference type="GO" id="GO:0005634">
    <property type="term" value="C:nucleus"/>
    <property type="evidence" value="ECO:0007669"/>
    <property type="project" value="UniProtKB-SubCell"/>
</dbReference>
<comment type="caution">
    <text evidence="8">The sequence shown here is derived from an EMBL/GenBank/DDBJ whole genome shotgun (WGS) entry which is preliminary data.</text>
</comment>
<accession>A0A9P5LLW5</accession>
<keyword evidence="3" id="KW-0805">Transcription regulation</keyword>
<dbReference type="SMART" id="SM00066">
    <property type="entry name" value="GAL4"/>
    <property type="match status" value="1"/>
</dbReference>
<keyword evidence="4" id="KW-0804">Transcription</keyword>
<keyword evidence="2" id="KW-0479">Metal-binding</keyword>
<dbReference type="GO" id="GO:0006351">
    <property type="term" value="P:DNA-templated transcription"/>
    <property type="evidence" value="ECO:0007669"/>
    <property type="project" value="InterPro"/>
</dbReference>
<evidence type="ECO:0000256" key="4">
    <source>
        <dbReference type="ARBA" id="ARBA00023163"/>
    </source>
</evidence>
<dbReference type="PANTHER" id="PTHR47338">
    <property type="entry name" value="ZN(II)2CYS6 TRANSCRIPTION FACTOR (EUROFUNG)-RELATED"/>
    <property type="match status" value="1"/>
</dbReference>
<dbReference type="Gene3D" id="4.10.240.10">
    <property type="entry name" value="Zn(2)-C6 fungal-type DNA-binding domain"/>
    <property type="match status" value="1"/>
</dbReference>
<dbReference type="GO" id="GO:0003677">
    <property type="term" value="F:DNA binding"/>
    <property type="evidence" value="ECO:0007669"/>
    <property type="project" value="InterPro"/>
</dbReference>
<gene>
    <name evidence="8" type="ORF">G7Z17_g1640</name>
</gene>
<keyword evidence="9" id="KW-1185">Reference proteome</keyword>
<keyword evidence="5" id="KW-0539">Nucleus</keyword>
<dbReference type="InterPro" id="IPR007219">
    <property type="entry name" value="XnlR_reg_dom"/>
</dbReference>
<evidence type="ECO:0000259" key="7">
    <source>
        <dbReference type="PROSITE" id="PS50048"/>
    </source>
</evidence>
<dbReference type="InterPro" id="IPR001138">
    <property type="entry name" value="Zn2Cys6_DnaBD"/>
</dbReference>
<dbReference type="Pfam" id="PF04082">
    <property type="entry name" value="Fungal_trans"/>
    <property type="match status" value="1"/>
</dbReference>
<evidence type="ECO:0000256" key="2">
    <source>
        <dbReference type="ARBA" id="ARBA00022723"/>
    </source>
</evidence>
<evidence type="ECO:0000256" key="5">
    <source>
        <dbReference type="ARBA" id="ARBA00023242"/>
    </source>
</evidence>
<evidence type="ECO:0000256" key="1">
    <source>
        <dbReference type="ARBA" id="ARBA00004123"/>
    </source>
</evidence>
<dbReference type="PANTHER" id="PTHR47338:SF20">
    <property type="entry name" value="ZN(II)2CYS6 TRANSCRIPTION FACTOR (EUROFUNG)"/>
    <property type="match status" value="1"/>
</dbReference>
<dbReference type="SUPFAM" id="SSF57701">
    <property type="entry name" value="Zn2/Cys6 DNA-binding domain"/>
    <property type="match status" value="1"/>
</dbReference>
<dbReference type="GO" id="GO:0008270">
    <property type="term" value="F:zinc ion binding"/>
    <property type="evidence" value="ECO:0007669"/>
    <property type="project" value="InterPro"/>
</dbReference>
<evidence type="ECO:0000256" key="6">
    <source>
        <dbReference type="SAM" id="MobiDB-lite"/>
    </source>
</evidence>
<dbReference type="Pfam" id="PF00172">
    <property type="entry name" value="Zn_clus"/>
    <property type="match status" value="1"/>
</dbReference>
<dbReference type="CDD" id="cd00067">
    <property type="entry name" value="GAL4"/>
    <property type="match status" value="1"/>
</dbReference>
<dbReference type="OrthoDB" id="270167at2759"/>
<protein>
    <recommendedName>
        <fullName evidence="7">Zn(2)-C6 fungal-type domain-containing protein</fullName>
    </recommendedName>
</protein>
<dbReference type="PROSITE" id="PS50048">
    <property type="entry name" value="ZN2_CY6_FUNGAL_2"/>
    <property type="match status" value="1"/>
</dbReference>
<evidence type="ECO:0000256" key="3">
    <source>
        <dbReference type="ARBA" id="ARBA00023015"/>
    </source>
</evidence>
<dbReference type="InterPro" id="IPR036864">
    <property type="entry name" value="Zn2-C6_fun-type_DNA-bd_sf"/>
</dbReference>
<reference evidence="8" key="1">
    <citation type="submission" date="2020-03" db="EMBL/GenBank/DDBJ databases">
        <title>Draft Genome Sequence of Cylindrodendrum hubeiense.</title>
        <authorList>
            <person name="Buettner E."/>
            <person name="Kellner H."/>
        </authorList>
    </citation>
    <scope>NUCLEOTIDE SEQUENCE</scope>
    <source>
        <strain evidence="8">IHI 201604</strain>
    </source>
</reference>
<feature type="region of interest" description="Disordered" evidence="6">
    <location>
        <begin position="55"/>
        <end position="74"/>
    </location>
</feature>
<dbReference type="InterPro" id="IPR050815">
    <property type="entry name" value="TF_fung"/>
</dbReference>
<dbReference type="Proteomes" id="UP000722485">
    <property type="component" value="Unassembled WGS sequence"/>
</dbReference>
<dbReference type="PROSITE" id="PS00463">
    <property type="entry name" value="ZN2_CY6_FUNGAL_1"/>
    <property type="match status" value="1"/>
</dbReference>
<proteinExistence type="predicted"/>
<comment type="subcellular location">
    <subcellularLocation>
        <location evidence="1">Nucleus</location>
    </subcellularLocation>
</comment>